<proteinExistence type="predicted"/>
<dbReference type="VEuPathDB" id="FungiDB:AeMF1_003993"/>
<evidence type="ECO:0000256" key="1">
    <source>
        <dbReference type="SAM" id="MobiDB-lite"/>
    </source>
</evidence>
<evidence type="ECO:0000313" key="2">
    <source>
        <dbReference type="EMBL" id="KAF0736007.1"/>
    </source>
</evidence>
<gene>
    <name evidence="2" type="ORF">Ae201684_007598</name>
</gene>
<accession>A0A6G0X7N3</accession>
<reference evidence="2 3" key="1">
    <citation type="submission" date="2019-07" db="EMBL/GenBank/DDBJ databases">
        <title>Genomics analysis of Aphanomyces spp. identifies a new class of oomycete effector associated with host adaptation.</title>
        <authorList>
            <person name="Gaulin E."/>
        </authorList>
    </citation>
    <scope>NUCLEOTIDE SEQUENCE [LARGE SCALE GENOMIC DNA]</scope>
    <source>
        <strain evidence="2 3">ATCC 201684</strain>
    </source>
</reference>
<dbReference type="Proteomes" id="UP000481153">
    <property type="component" value="Unassembled WGS sequence"/>
</dbReference>
<protein>
    <submittedName>
        <fullName evidence="2">Uncharacterized protein</fullName>
    </submittedName>
</protein>
<sequence length="426" mass="47997">MDSDLLELLLATDDQVQDDFSFLCKLIDDTSSDRTSGESDVSLPSLDQFIMDKGTTKTKASSKRKASQEPLPAAGAKNLFQYRQRQELKQLREQVDLLQAQLATEWQKHQRSTNGQDSNVISPWEQAAREELIERNRANIENRQLKQALVELSTFLDQMQRVFAKRPRTAMISENTPSDAWQALKLTAQHSLRVAAMHAISDRQYRKMQHAFINAGLFQSTQDGLASATTQLQSDGSILLELKRQSIVPAPFRIVSQALWSALAACTHNPEAALHVVDDSTIYERFSCIAGQATVHCNTIRKFYAEDSRDVILWRTVLEDVLVPNMDRGVVNNEIQCAPTSDPEVCRITSLTQVRVNPKQPPQEIMGILQRGVERFGLEKVHDAENEEVQVDSEVTEALMAYNKRLQQAIVDFIAKAVQAYRAQTS</sequence>
<comment type="caution">
    <text evidence="2">The sequence shown here is derived from an EMBL/GenBank/DDBJ whole genome shotgun (WGS) entry which is preliminary data.</text>
</comment>
<organism evidence="2 3">
    <name type="scientific">Aphanomyces euteiches</name>
    <dbReference type="NCBI Taxonomy" id="100861"/>
    <lineage>
        <taxon>Eukaryota</taxon>
        <taxon>Sar</taxon>
        <taxon>Stramenopiles</taxon>
        <taxon>Oomycota</taxon>
        <taxon>Saprolegniomycetes</taxon>
        <taxon>Saprolegniales</taxon>
        <taxon>Verrucalvaceae</taxon>
        <taxon>Aphanomyces</taxon>
    </lineage>
</organism>
<dbReference type="AlphaFoldDB" id="A0A6G0X7N3"/>
<dbReference type="EMBL" id="VJMJ01000090">
    <property type="protein sequence ID" value="KAF0736007.1"/>
    <property type="molecule type" value="Genomic_DNA"/>
</dbReference>
<keyword evidence="3" id="KW-1185">Reference proteome</keyword>
<name>A0A6G0X7N3_9STRA</name>
<evidence type="ECO:0000313" key="3">
    <source>
        <dbReference type="Proteomes" id="UP000481153"/>
    </source>
</evidence>
<feature type="region of interest" description="Disordered" evidence="1">
    <location>
        <begin position="55"/>
        <end position="77"/>
    </location>
</feature>